<dbReference type="GO" id="GO:0016125">
    <property type="term" value="P:sterol metabolic process"/>
    <property type="evidence" value="ECO:0007669"/>
    <property type="project" value="TreeGrafter"/>
</dbReference>
<gene>
    <name evidence="11" type="ORF">ARALYDRAFT_323032</name>
</gene>
<evidence type="ECO:0000313" key="12">
    <source>
        <dbReference type="Proteomes" id="UP000008694"/>
    </source>
</evidence>
<dbReference type="FunFam" id="1.10.630.10:FF:000123">
    <property type="entry name" value="Cytochrome P450, family 702, subfamily A, polypeptide 2"/>
    <property type="match status" value="1"/>
</dbReference>
<dbReference type="eggNOG" id="KOG0157">
    <property type="taxonomic scope" value="Eukaryota"/>
</dbReference>
<dbReference type="OrthoDB" id="2789670at2759"/>
<accession>D7LP31</accession>
<dbReference type="Gene3D" id="1.10.630.10">
    <property type="entry name" value="Cytochrome P450"/>
    <property type="match status" value="1"/>
</dbReference>
<keyword evidence="4 10" id="KW-0812">Transmembrane</keyword>
<dbReference type="Pfam" id="PF00067">
    <property type="entry name" value="p450"/>
    <property type="match status" value="1"/>
</dbReference>
<dbReference type="STRING" id="81972.D7LP31"/>
<reference evidence="12" key="1">
    <citation type="journal article" date="2011" name="Nat. Genet.">
        <title>The Arabidopsis lyrata genome sequence and the basis of rapid genome size change.</title>
        <authorList>
            <person name="Hu T.T."/>
            <person name="Pattyn P."/>
            <person name="Bakker E.G."/>
            <person name="Cao J."/>
            <person name="Cheng J.-F."/>
            <person name="Clark R.M."/>
            <person name="Fahlgren N."/>
            <person name="Fawcett J.A."/>
            <person name="Grimwood J."/>
            <person name="Gundlach H."/>
            <person name="Haberer G."/>
            <person name="Hollister J.D."/>
            <person name="Ossowski S."/>
            <person name="Ottilar R.P."/>
            <person name="Salamov A.A."/>
            <person name="Schneeberger K."/>
            <person name="Spannagl M."/>
            <person name="Wang X."/>
            <person name="Yang L."/>
            <person name="Nasrallah M.E."/>
            <person name="Bergelson J."/>
            <person name="Carrington J.C."/>
            <person name="Gaut B.S."/>
            <person name="Schmutz J."/>
            <person name="Mayer K.F.X."/>
            <person name="Van de Peer Y."/>
            <person name="Grigoriev I.V."/>
            <person name="Nordborg M."/>
            <person name="Weigel D."/>
            <person name="Guo Y.-L."/>
        </authorList>
    </citation>
    <scope>NUCLEOTIDE SEQUENCE [LARGE SCALE GENOMIC DNA]</scope>
    <source>
        <strain evidence="12">cv. MN47</strain>
    </source>
</reference>
<dbReference type="Proteomes" id="UP000008694">
    <property type="component" value="Unassembled WGS sequence"/>
</dbReference>
<dbReference type="HOGENOM" id="CLU_001570_15_5_1"/>
<comment type="cofactor">
    <cofactor evidence="8">
        <name>heme</name>
        <dbReference type="ChEBI" id="CHEBI:30413"/>
    </cofactor>
</comment>
<keyword evidence="3 8" id="KW-0349">Heme</keyword>
<feature type="transmembrane region" description="Helical" evidence="10">
    <location>
        <begin position="6"/>
        <end position="24"/>
    </location>
</feature>
<evidence type="ECO:0000313" key="11">
    <source>
        <dbReference type="EMBL" id="EFH53466.1"/>
    </source>
</evidence>
<keyword evidence="7 8" id="KW-0408">Iron</keyword>
<dbReference type="Gramene" id="fgenesh1_pm.C_scaffold_5000576">
    <property type="protein sequence ID" value="fgenesh1_pm.C_scaffold_5000576"/>
    <property type="gene ID" value="fgenesh1_pm.C_scaffold_5000576"/>
</dbReference>
<dbReference type="GO" id="GO:0005506">
    <property type="term" value="F:iron ion binding"/>
    <property type="evidence" value="ECO:0007669"/>
    <property type="project" value="InterPro"/>
</dbReference>
<protein>
    <recommendedName>
        <fullName evidence="13">Cytochrome P450 family protein</fullName>
    </recommendedName>
</protein>
<evidence type="ECO:0000256" key="10">
    <source>
        <dbReference type="SAM" id="Phobius"/>
    </source>
</evidence>
<feature type="binding site" description="axial binding residue" evidence="8">
    <location>
        <position position="422"/>
    </location>
    <ligand>
        <name>heme</name>
        <dbReference type="ChEBI" id="CHEBI:30413"/>
    </ligand>
    <ligandPart>
        <name>Fe</name>
        <dbReference type="ChEBI" id="CHEBI:18248"/>
    </ligandPart>
</feature>
<dbReference type="EMBL" id="GL348717">
    <property type="protein sequence ID" value="EFH53466.1"/>
    <property type="molecule type" value="Genomic_DNA"/>
</dbReference>
<evidence type="ECO:0000256" key="3">
    <source>
        <dbReference type="ARBA" id="ARBA00022617"/>
    </source>
</evidence>
<keyword evidence="10" id="KW-0472">Membrane</keyword>
<dbReference type="InterPro" id="IPR036396">
    <property type="entry name" value="Cyt_P450_sf"/>
</dbReference>
<proteinExistence type="inferred from homology"/>
<evidence type="ECO:0000256" key="8">
    <source>
        <dbReference type="PIRSR" id="PIRSR602401-1"/>
    </source>
</evidence>
<dbReference type="PRINTS" id="PR00463">
    <property type="entry name" value="EP450I"/>
</dbReference>
<dbReference type="InterPro" id="IPR002401">
    <property type="entry name" value="Cyt_P450_E_grp-I"/>
</dbReference>
<evidence type="ECO:0000256" key="7">
    <source>
        <dbReference type="ARBA" id="ARBA00023004"/>
    </source>
</evidence>
<dbReference type="GO" id="GO:0010268">
    <property type="term" value="P:brassinosteroid homeostasis"/>
    <property type="evidence" value="ECO:0007669"/>
    <property type="project" value="TreeGrafter"/>
</dbReference>
<dbReference type="AlphaFoldDB" id="D7LP31"/>
<keyword evidence="12" id="KW-1185">Reference proteome</keyword>
<dbReference type="GO" id="GO:0016132">
    <property type="term" value="P:brassinosteroid biosynthetic process"/>
    <property type="evidence" value="ECO:0007669"/>
    <property type="project" value="TreeGrafter"/>
</dbReference>
<keyword evidence="9" id="KW-0503">Monooxygenase</keyword>
<dbReference type="PRINTS" id="PR00385">
    <property type="entry name" value="P450"/>
</dbReference>
<keyword evidence="9" id="KW-0560">Oxidoreductase</keyword>
<dbReference type="KEGG" id="aly:9311602"/>
<dbReference type="PROSITE" id="PS00086">
    <property type="entry name" value="CYTOCHROME_P450"/>
    <property type="match status" value="1"/>
</dbReference>
<dbReference type="GO" id="GO:0016020">
    <property type="term" value="C:membrane"/>
    <property type="evidence" value="ECO:0007669"/>
    <property type="project" value="UniProtKB-SubCell"/>
</dbReference>
<comment type="subcellular location">
    <subcellularLocation>
        <location evidence="1">Membrane</location>
        <topology evidence="1">Single-pass membrane protein</topology>
    </subcellularLocation>
</comment>
<dbReference type="GO" id="GO:0016705">
    <property type="term" value="F:oxidoreductase activity, acting on paired donors, with incorporation or reduction of molecular oxygen"/>
    <property type="evidence" value="ECO:0007669"/>
    <property type="project" value="InterPro"/>
</dbReference>
<dbReference type="SUPFAM" id="SSF48264">
    <property type="entry name" value="Cytochrome P450"/>
    <property type="match status" value="1"/>
</dbReference>
<keyword evidence="6 10" id="KW-1133">Transmembrane helix</keyword>
<dbReference type="PANTHER" id="PTHR24286:SF204">
    <property type="entry name" value="CYTOCHROME P450 FAMILY PROTEIN-RELATED"/>
    <property type="match status" value="1"/>
</dbReference>
<evidence type="ECO:0000256" key="2">
    <source>
        <dbReference type="ARBA" id="ARBA00010617"/>
    </source>
</evidence>
<dbReference type="GO" id="GO:0004497">
    <property type="term" value="F:monooxygenase activity"/>
    <property type="evidence" value="ECO:0007669"/>
    <property type="project" value="UniProtKB-KW"/>
</dbReference>
<dbReference type="GO" id="GO:0020037">
    <property type="term" value="F:heme binding"/>
    <property type="evidence" value="ECO:0007669"/>
    <property type="project" value="InterPro"/>
</dbReference>
<dbReference type="InterPro" id="IPR001128">
    <property type="entry name" value="Cyt_P450"/>
</dbReference>
<dbReference type="CDD" id="cd11043">
    <property type="entry name" value="CYP90-like"/>
    <property type="match status" value="1"/>
</dbReference>
<evidence type="ECO:0000256" key="5">
    <source>
        <dbReference type="ARBA" id="ARBA00022723"/>
    </source>
</evidence>
<evidence type="ECO:0000256" key="4">
    <source>
        <dbReference type="ARBA" id="ARBA00022692"/>
    </source>
</evidence>
<evidence type="ECO:0000256" key="1">
    <source>
        <dbReference type="ARBA" id="ARBA00004167"/>
    </source>
</evidence>
<dbReference type="PANTHER" id="PTHR24286">
    <property type="entry name" value="CYTOCHROME P450 26"/>
    <property type="match status" value="1"/>
</dbReference>
<evidence type="ECO:0000256" key="9">
    <source>
        <dbReference type="RuleBase" id="RU000461"/>
    </source>
</evidence>
<keyword evidence="5 8" id="KW-0479">Metal-binding</keyword>
<dbReference type="InterPro" id="IPR017972">
    <property type="entry name" value="Cyt_P450_CS"/>
</dbReference>
<evidence type="ECO:0008006" key="13">
    <source>
        <dbReference type="Google" id="ProtNLM"/>
    </source>
</evidence>
<organism evidence="12">
    <name type="scientific">Arabidopsis lyrata subsp. lyrata</name>
    <name type="common">Lyre-leaved rock-cress</name>
    <dbReference type="NCBI Taxonomy" id="81972"/>
    <lineage>
        <taxon>Eukaryota</taxon>
        <taxon>Viridiplantae</taxon>
        <taxon>Streptophyta</taxon>
        <taxon>Embryophyta</taxon>
        <taxon>Tracheophyta</taxon>
        <taxon>Spermatophyta</taxon>
        <taxon>Magnoliopsida</taxon>
        <taxon>eudicotyledons</taxon>
        <taxon>Gunneridae</taxon>
        <taxon>Pentapetalae</taxon>
        <taxon>rosids</taxon>
        <taxon>malvids</taxon>
        <taxon>Brassicales</taxon>
        <taxon>Brassicaceae</taxon>
        <taxon>Camelineae</taxon>
        <taxon>Arabidopsis</taxon>
    </lineage>
</organism>
<sequence>MVDVYNLWIVIVSLIVVKLCHLIYQWSNPKCNGKLPPGTMGYPIIGETIEFMKHHDALQFSTFLKKRVLRHGPVFRTSLFGGKVIISMDNELNMEMAKTNRTPGITKSIARLFGEDNNLFLQSTESHKHVRNLTIQMLGSQSLKLRIMENIDLLARTHMEEGSRNGSLDVKETTSKILIECLANKVMGEMEPEAAKKLAICWRYFPSGWFRLPFNFPGSGVYNMMKARKRMKKLLKEEVLKKREAGEEFGEFFKTIFGEIEGEKETMSMENLIEYIYTFFVIANETTPRILAATVKLISENPKVKQELQREHAIIFGNKSENESGLTWEDYKSMTFTNMVINESLRISTTVPVILRKPDHDIEVGDYTIPAGWNFMGYPSAHFDPKKYEDPLVFNPWRWKGKDLDAIVSKNYIPFGAGPRLCVGAYFAKLLMAIFLHHLCRYRWSMKAEVTVTRSYMLMFPRGCDVQFSKDTHVHDSDGY</sequence>
<evidence type="ECO:0000256" key="6">
    <source>
        <dbReference type="ARBA" id="ARBA00022989"/>
    </source>
</evidence>
<comment type="similarity">
    <text evidence="2 9">Belongs to the cytochrome P450 family.</text>
</comment>
<name>D7LP31_ARALL</name>